<organism evidence="3">
    <name type="scientific">Aphanomyces astaci</name>
    <name type="common">Crayfish plague agent</name>
    <dbReference type="NCBI Taxonomy" id="112090"/>
    <lineage>
        <taxon>Eukaryota</taxon>
        <taxon>Sar</taxon>
        <taxon>Stramenopiles</taxon>
        <taxon>Oomycota</taxon>
        <taxon>Saprolegniomycetes</taxon>
        <taxon>Saprolegniales</taxon>
        <taxon>Verrucalvaceae</taxon>
        <taxon>Aphanomyces</taxon>
    </lineage>
</organism>
<feature type="coiled-coil region" evidence="1">
    <location>
        <begin position="280"/>
        <end position="314"/>
    </location>
</feature>
<proteinExistence type="predicted"/>
<gene>
    <name evidence="3" type="ORF">H257_03733</name>
</gene>
<keyword evidence="1" id="KW-0175">Coiled coil</keyword>
<dbReference type="OrthoDB" id="78284at2759"/>
<dbReference type="AlphaFoldDB" id="W4GXX8"/>
<name>W4GXX8_APHAT</name>
<reference evidence="3" key="1">
    <citation type="submission" date="2013-12" db="EMBL/GenBank/DDBJ databases">
        <title>The Genome Sequence of Aphanomyces astaci APO3.</title>
        <authorList>
            <consortium name="The Broad Institute Genomics Platform"/>
            <person name="Russ C."/>
            <person name="Tyler B."/>
            <person name="van West P."/>
            <person name="Dieguez-Uribeondo J."/>
            <person name="Young S.K."/>
            <person name="Zeng Q."/>
            <person name="Gargeya S."/>
            <person name="Fitzgerald M."/>
            <person name="Abouelleil A."/>
            <person name="Alvarado L."/>
            <person name="Chapman S.B."/>
            <person name="Gainer-Dewar J."/>
            <person name="Goldberg J."/>
            <person name="Griggs A."/>
            <person name="Gujja S."/>
            <person name="Hansen M."/>
            <person name="Howarth C."/>
            <person name="Imamovic A."/>
            <person name="Ireland A."/>
            <person name="Larimer J."/>
            <person name="McCowan C."/>
            <person name="Murphy C."/>
            <person name="Pearson M."/>
            <person name="Poon T.W."/>
            <person name="Priest M."/>
            <person name="Roberts A."/>
            <person name="Saif S."/>
            <person name="Shea T."/>
            <person name="Sykes S."/>
            <person name="Wortman J."/>
            <person name="Nusbaum C."/>
            <person name="Birren B."/>
        </authorList>
    </citation>
    <scope>NUCLEOTIDE SEQUENCE [LARGE SCALE GENOMIC DNA]</scope>
    <source>
        <strain evidence="3">APO3</strain>
    </source>
</reference>
<feature type="region of interest" description="Disordered" evidence="2">
    <location>
        <begin position="52"/>
        <end position="81"/>
    </location>
</feature>
<dbReference type="RefSeq" id="XP_009826252.1">
    <property type="nucleotide sequence ID" value="XM_009827950.1"/>
</dbReference>
<dbReference type="VEuPathDB" id="FungiDB:H257_03733"/>
<protein>
    <submittedName>
        <fullName evidence="3">Uncharacterized protein</fullName>
    </submittedName>
</protein>
<dbReference type="EMBL" id="KI913119">
    <property type="protein sequence ID" value="ETV84560.1"/>
    <property type="molecule type" value="Genomic_DNA"/>
</dbReference>
<evidence type="ECO:0000313" key="3">
    <source>
        <dbReference type="EMBL" id="ETV84560.1"/>
    </source>
</evidence>
<accession>W4GXX8</accession>
<feature type="coiled-coil region" evidence="1">
    <location>
        <begin position="91"/>
        <end position="220"/>
    </location>
</feature>
<feature type="compositionally biased region" description="Basic and acidic residues" evidence="2">
    <location>
        <begin position="70"/>
        <end position="81"/>
    </location>
</feature>
<dbReference type="STRING" id="112090.W4GXX8"/>
<dbReference type="GeneID" id="20805729"/>
<sequence>MATPRAVQEDDVERLVKCRTRSEVEARKAAESTMKRAMKEATELKKELMILRKEKEDSERATTAPVVSKPDTKRALSDDSVKKLAKRDKEIEALREALAQKDVENNALQGTMQTMSQRLEQASQDVQRLSDENAVAVETAKKTLTDLRQAKSSLDELKRKHQKAAKDWKDERHALVAENAQLTQRQDELQSAAGQSAQLKKQLAQARDRLTSIAHEYEERLLEREATHDATVKGINQSWQTKLDAVVAASVCDVAAASRDAKAAADATHAAVIGRLHEELHLEKEENVDLLQTVKSLQDKLVVLQDVAREAELAKQQALVDAQQARDMCTTAEDAADACESHARKYKEEGAVMEEQLHLIDNALKLRGISIDFLLKKANGNNNNNSCDEVAIKKDKGSWKLKSSKPEGTPPPDSTTTRSKRK</sequence>
<feature type="region of interest" description="Disordered" evidence="2">
    <location>
        <begin position="397"/>
        <end position="422"/>
    </location>
</feature>
<evidence type="ECO:0000256" key="2">
    <source>
        <dbReference type="SAM" id="MobiDB-lite"/>
    </source>
</evidence>
<evidence type="ECO:0000256" key="1">
    <source>
        <dbReference type="SAM" id="Coils"/>
    </source>
</evidence>